<dbReference type="Pfam" id="PF00009">
    <property type="entry name" value="GTP_EFTU"/>
    <property type="match status" value="1"/>
</dbReference>
<dbReference type="SUPFAM" id="SSF54980">
    <property type="entry name" value="EF-G C-terminal domain-like"/>
    <property type="match status" value="2"/>
</dbReference>
<dbReference type="InterPro" id="IPR048876">
    <property type="entry name" value="BipA_C"/>
</dbReference>
<sequence length="602" mass="66691">MEIRNIAIIAHVDHGKTTLTDMLLKQTGAVSADFSMDTNVIEQERQITIYAKNASLIYKGTKINIVDTPGHADFGSEVERVLRSIDSVLLIVDAQEGPMPQTKFVLKKALELGLKPIVVINKIDKPAADTDMTHEKLLQLFIDLDATDAQLDFPTVYAIGLQGVAKIDMKDEAKNLDPLLDTILKYVPAAKADASAPLRFQPFNLGYDKFLGRLGIGRMYDGTLNLGDTVYVRTPASIKGEGTDVQTRTGKITKLFTFSGMARVESDKAEAGDIVMIAGIPDIYIGETICSSPDTEPLPAIHVDEPTISLNFLVNDSPFAGREGKFVTSRQIRERLERELEVNIGLRVDFSSNEAYKVYGRGELHVAILLENMRREGYELQVSQPQVIYKEENGQKLEPFEEAVIDVPEVSSGIVIQKLQKRAGTMTHMEQHHSNARMTFEIPTRGLLGFRNEFIIDTKGEGILASRFIGYNPYTGEIKKRSVGSMVSQENGKTLAYALDNLQERGRLYIPANTEVYEGMVIGDVSKGDDMTVNPIKGKKLTNMRAAGSDDNVMLVPPLTLTLERGLEIMGGDEYLEITPTSVRLRKQFLTENARTKATRSN</sequence>
<dbReference type="Gene3D" id="3.30.70.870">
    <property type="entry name" value="Elongation Factor G (Translational Gtpase), domain 3"/>
    <property type="match status" value="1"/>
</dbReference>
<dbReference type="InterPro" id="IPR042116">
    <property type="entry name" value="TypA/BipA_C"/>
</dbReference>
<dbReference type="GO" id="GO:0003924">
    <property type="term" value="F:GTPase activity"/>
    <property type="evidence" value="ECO:0007669"/>
    <property type="project" value="InterPro"/>
</dbReference>
<comment type="caution">
    <text evidence="4">The sequence shown here is derived from an EMBL/GenBank/DDBJ whole genome shotgun (WGS) entry which is preliminary data.</text>
</comment>
<proteinExistence type="predicted"/>
<dbReference type="GO" id="GO:1990904">
    <property type="term" value="C:ribonucleoprotein complex"/>
    <property type="evidence" value="ECO:0007669"/>
    <property type="project" value="TreeGrafter"/>
</dbReference>
<reference evidence="4 5" key="1">
    <citation type="journal article" date="2016" name="Nat. Commun.">
        <title>Thousands of microbial genomes shed light on interconnected biogeochemical processes in an aquifer system.</title>
        <authorList>
            <person name="Anantharaman K."/>
            <person name="Brown C.T."/>
            <person name="Hug L.A."/>
            <person name="Sharon I."/>
            <person name="Castelle C.J."/>
            <person name="Probst A.J."/>
            <person name="Thomas B.C."/>
            <person name="Singh A."/>
            <person name="Wilkins M.J."/>
            <person name="Karaoz U."/>
            <person name="Brodie E.L."/>
            <person name="Williams K.H."/>
            <person name="Hubbard S.S."/>
            <person name="Banfield J.F."/>
        </authorList>
    </citation>
    <scope>NUCLEOTIDE SEQUENCE [LARGE SCALE GENOMIC DNA]</scope>
</reference>
<dbReference type="NCBIfam" id="TIGR00231">
    <property type="entry name" value="small_GTP"/>
    <property type="match status" value="1"/>
</dbReference>
<dbReference type="PRINTS" id="PR00315">
    <property type="entry name" value="ELONGATNFCT"/>
</dbReference>
<dbReference type="InterPro" id="IPR035647">
    <property type="entry name" value="EFG_III/V"/>
</dbReference>
<dbReference type="InterPro" id="IPR047041">
    <property type="entry name" value="BipA_GTP-bd_dom"/>
</dbReference>
<dbReference type="SUPFAM" id="SSF50447">
    <property type="entry name" value="Translation proteins"/>
    <property type="match status" value="1"/>
</dbReference>
<organism evidence="4 5">
    <name type="scientific">Candidatus Yanofskybacteria bacterium RIFCSPLOWO2_02_FULL_47_9b</name>
    <dbReference type="NCBI Taxonomy" id="1802708"/>
    <lineage>
        <taxon>Bacteria</taxon>
        <taxon>Candidatus Yanofskyibacteriota</taxon>
    </lineage>
</organism>
<dbReference type="Pfam" id="PF21018">
    <property type="entry name" value="BipA_C"/>
    <property type="match status" value="1"/>
</dbReference>
<dbReference type="PANTHER" id="PTHR42908">
    <property type="entry name" value="TRANSLATION ELONGATION FACTOR-RELATED"/>
    <property type="match status" value="1"/>
</dbReference>
<dbReference type="GO" id="GO:0005829">
    <property type="term" value="C:cytosol"/>
    <property type="evidence" value="ECO:0007669"/>
    <property type="project" value="TreeGrafter"/>
</dbReference>
<dbReference type="PANTHER" id="PTHR42908:SF8">
    <property type="entry name" value="TR-TYPE G DOMAIN-CONTAINING PROTEIN"/>
    <property type="match status" value="1"/>
</dbReference>
<dbReference type="InterPro" id="IPR000640">
    <property type="entry name" value="EFG_V-like"/>
</dbReference>
<dbReference type="InterPro" id="IPR005225">
    <property type="entry name" value="Small_GTP-bd"/>
</dbReference>
<keyword evidence="1" id="KW-0342">GTP-binding</keyword>
<dbReference type="InterPro" id="IPR047043">
    <property type="entry name" value="BipA_III"/>
</dbReference>
<dbReference type="CDD" id="cd03691">
    <property type="entry name" value="BipA_TypA_II"/>
    <property type="match status" value="1"/>
</dbReference>
<evidence type="ECO:0000256" key="2">
    <source>
        <dbReference type="ARBA" id="ARBA00035722"/>
    </source>
</evidence>
<dbReference type="InterPro" id="IPR004161">
    <property type="entry name" value="EFTu-like_2"/>
</dbReference>
<dbReference type="EMBL" id="MGKW01000003">
    <property type="protein sequence ID" value="OGN34847.1"/>
    <property type="molecule type" value="Genomic_DNA"/>
</dbReference>
<dbReference type="GO" id="GO:0005525">
    <property type="term" value="F:GTP binding"/>
    <property type="evidence" value="ECO:0007669"/>
    <property type="project" value="UniProtKB-KW"/>
</dbReference>
<dbReference type="CDD" id="cd16263">
    <property type="entry name" value="BipA_III"/>
    <property type="match status" value="1"/>
</dbReference>
<gene>
    <name evidence="4" type="ORF">A3I39_03310</name>
</gene>
<dbReference type="GO" id="GO:0003746">
    <property type="term" value="F:translation elongation factor activity"/>
    <property type="evidence" value="ECO:0007669"/>
    <property type="project" value="TreeGrafter"/>
</dbReference>
<dbReference type="Gene3D" id="3.30.70.240">
    <property type="match status" value="1"/>
</dbReference>
<evidence type="ECO:0000256" key="1">
    <source>
        <dbReference type="ARBA" id="ARBA00023134"/>
    </source>
</evidence>
<dbReference type="Pfam" id="PF00679">
    <property type="entry name" value="EFG_C"/>
    <property type="match status" value="1"/>
</dbReference>
<dbReference type="InterPro" id="IPR035651">
    <property type="entry name" value="BipA_V"/>
</dbReference>
<dbReference type="CDD" id="cd01891">
    <property type="entry name" value="TypA_BipA"/>
    <property type="match status" value="1"/>
</dbReference>
<protein>
    <recommendedName>
        <fullName evidence="2">50S ribosomal subunit assembly factor BipA</fullName>
    </recommendedName>
</protein>
<dbReference type="Pfam" id="PF03144">
    <property type="entry name" value="GTP_EFTU_D2"/>
    <property type="match status" value="1"/>
</dbReference>
<dbReference type="CDD" id="cd03710">
    <property type="entry name" value="BipA_TypA_C"/>
    <property type="match status" value="1"/>
</dbReference>
<dbReference type="PROSITE" id="PS51722">
    <property type="entry name" value="G_TR_2"/>
    <property type="match status" value="1"/>
</dbReference>
<accession>A0A1F8HB65</accession>
<dbReference type="Gene3D" id="3.40.50.300">
    <property type="entry name" value="P-loop containing nucleotide triphosphate hydrolases"/>
    <property type="match status" value="1"/>
</dbReference>
<dbReference type="AlphaFoldDB" id="A0A1F8HB65"/>
<dbReference type="Gene3D" id="2.40.50.250">
    <property type="entry name" value="bipa protein"/>
    <property type="match status" value="1"/>
</dbReference>
<dbReference type="SUPFAM" id="SSF52540">
    <property type="entry name" value="P-loop containing nucleoside triphosphate hydrolases"/>
    <property type="match status" value="1"/>
</dbReference>
<dbReference type="Gene3D" id="2.40.30.10">
    <property type="entry name" value="Translation factors"/>
    <property type="match status" value="1"/>
</dbReference>
<dbReference type="InterPro" id="IPR027417">
    <property type="entry name" value="P-loop_NTPase"/>
</dbReference>
<feature type="domain" description="Tr-type G" evidence="3">
    <location>
        <begin position="1"/>
        <end position="191"/>
    </location>
</feature>
<keyword evidence="1" id="KW-0547">Nucleotide-binding</keyword>
<dbReference type="InterPro" id="IPR009000">
    <property type="entry name" value="Transl_B-barrel_sf"/>
</dbReference>
<dbReference type="InterPro" id="IPR006298">
    <property type="entry name" value="BipA"/>
</dbReference>
<dbReference type="InterPro" id="IPR047042">
    <property type="entry name" value="BipA_II"/>
</dbReference>
<dbReference type="FunFam" id="3.30.70.240:FF:000002">
    <property type="entry name" value="GTP-binding protein TypA"/>
    <property type="match status" value="1"/>
</dbReference>
<dbReference type="FunFam" id="3.30.70.870:FF:000003">
    <property type="entry name" value="GTP-binding protein TypA"/>
    <property type="match status" value="1"/>
</dbReference>
<dbReference type="InterPro" id="IPR000795">
    <property type="entry name" value="T_Tr_GTP-bd_dom"/>
</dbReference>
<dbReference type="NCBIfam" id="TIGR01394">
    <property type="entry name" value="TypA_BipA"/>
    <property type="match status" value="1"/>
</dbReference>
<evidence type="ECO:0000313" key="5">
    <source>
        <dbReference type="Proteomes" id="UP000178155"/>
    </source>
</evidence>
<dbReference type="FunFam" id="2.40.50.250:FF:000001">
    <property type="entry name" value="GTP-binding protein TypA"/>
    <property type="match status" value="1"/>
</dbReference>
<evidence type="ECO:0000259" key="3">
    <source>
        <dbReference type="PROSITE" id="PS51722"/>
    </source>
</evidence>
<name>A0A1F8HB65_9BACT</name>
<dbReference type="Proteomes" id="UP000178155">
    <property type="component" value="Unassembled WGS sequence"/>
</dbReference>
<evidence type="ECO:0000313" key="4">
    <source>
        <dbReference type="EMBL" id="OGN34847.1"/>
    </source>
</evidence>